<dbReference type="AlphaFoldDB" id="A0A317CIV8"/>
<name>A0A317CIV8_9GAMM</name>
<dbReference type="Gene3D" id="3.40.50.1820">
    <property type="entry name" value="alpha/beta hydrolase"/>
    <property type="match status" value="1"/>
</dbReference>
<evidence type="ECO:0000313" key="2">
    <source>
        <dbReference type="Proteomes" id="UP000245506"/>
    </source>
</evidence>
<protein>
    <recommendedName>
        <fullName evidence="3">Esterase</fullName>
    </recommendedName>
</protein>
<dbReference type="OrthoDB" id="6469735at2"/>
<keyword evidence="2" id="KW-1185">Reference proteome</keyword>
<gene>
    <name evidence="1" type="ORF">DKT75_04990</name>
</gene>
<dbReference type="InterPro" id="IPR029058">
    <property type="entry name" value="AB_hydrolase_fold"/>
</dbReference>
<dbReference type="PANTHER" id="PTHR35602:SF3">
    <property type="entry name" value="ESTERASE YQIA"/>
    <property type="match status" value="1"/>
</dbReference>
<dbReference type="EMBL" id="QGKL01000014">
    <property type="protein sequence ID" value="PWQ98121.1"/>
    <property type="molecule type" value="Genomic_DNA"/>
</dbReference>
<dbReference type="Proteomes" id="UP000245506">
    <property type="component" value="Unassembled WGS sequence"/>
</dbReference>
<sequence length="188" mass="21204">MFLFIHGFTSSSQSRKAQVLKKWLSDQGRKEEWLCPDLSIDPTEAMQQLSSIIEESAQQEGKPIKLVGSSLGGFYATILSARYGLKAVLINPAVTAGLTLRRGIGFHKAWHSEEQLEFTQAHVDALNEMTLLSPANPYRLFVMLERGDETLDWKTAAAFYQDCHQLVFCGGDHGFTRFDDVLEMIDRF</sequence>
<dbReference type="InterPro" id="IPR008886">
    <property type="entry name" value="UPF0227/Esterase_YqiA"/>
</dbReference>
<accession>A0A317CIV8</accession>
<proteinExistence type="predicted"/>
<evidence type="ECO:0008006" key="3">
    <source>
        <dbReference type="Google" id="ProtNLM"/>
    </source>
</evidence>
<dbReference type="PANTHER" id="PTHR35602">
    <property type="entry name" value="ESTERASE YQIA-RELATED"/>
    <property type="match status" value="1"/>
</dbReference>
<dbReference type="Pfam" id="PF05728">
    <property type="entry name" value="UPF0227"/>
    <property type="match status" value="1"/>
</dbReference>
<organism evidence="1 2">
    <name type="scientific">Leucothrix arctica</name>
    <dbReference type="NCBI Taxonomy" id="1481894"/>
    <lineage>
        <taxon>Bacteria</taxon>
        <taxon>Pseudomonadati</taxon>
        <taxon>Pseudomonadota</taxon>
        <taxon>Gammaproteobacteria</taxon>
        <taxon>Thiotrichales</taxon>
        <taxon>Thiotrichaceae</taxon>
        <taxon>Leucothrix</taxon>
    </lineage>
</organism>
<evidence type="ECO:0000313" key="1">
    <source>
        <dbReference type="EMBL" id="PWQ98121.1"/>
    </source>
</evidence>
<dbReference type="RefSeq" id="WP_109822335.1">
    <property type="nucleotide sequence ID" value="NZ_QGKL01000014.1"/>
</dbReference>
<comment type="caution">
    <text evidence="1">The sequence shown here is derived from an EMBL/GenBank/DDBJ whole genome shotgun (WGS) entry which is preliminary data.</text>
</comment>
<reference evidence="1 2" key="1">
    <citation type="submission" date="2018-05" db="EMBL/GenBank/DDBJ databases">
        <title>Leucothrix arctica sp. nov., isolated from Arctic seawater.</title>
        <authorList>
            <person name="Choi A."/>
            <person name="Baek K."/>
        </authorList>
    </citation>
    <scope>NUCLEOTIDE SEQUENCE [LARGE SCALE GENOMIC DNA]</scope>
    <source>
        <strain evidence="1 2">IMCC9719</strain>
    </source>
</reference>
<dbReference type="SUPFAM" id="SSF53474">
    <property type="entry name" value="alpha/beta-Hydrolases"/>
    <property type="match status" value="1"/>
</dbReference>